<name>F2NRP5_TRES6</name>
<dbReference type="GeneID" id="302998110"/>
<sequence length="299" mass="35873">MNIYIEKLKTEYSPELLPFTFNQTGMLYDDSNYILFWEDKESCGKVGFHVENKTIFMQSCLVDFYDKDTFKKIIKYIFKTLRPKAIECHYSLFNFFYNLHSDHNYSIELPSNFNELLLREDRKKRYNLKRERRILFEMGVSFRELLACEFENAVKIFFAQKRVTHNRDWGLSPNDFLKWLNITNIYVLEKNGDFIAFAMSDEHFKKVIFEQTSYDIKWKKYSPGSVIYLCFLEKMIEKGYSEIFLGGGRHEYKKMLGSREDFTFNGEISRHYIVKGFYNFIHGIASKAKHIFVKVENKK</sequence>
<dbReference type="RefSeq" id="WP_013701155.1">
    <property type="nucleotide sequence ID" value="NC_015385.1"/>
</dbReference>
<dbReference type="AlphaFoldDB" id="F2NRP5"/>
<feature type="domain" description="BioF2-like acetyltransferase" evidence="1">
    <location>
        <begin position="122"/>
        <end position="254"/>
    </location>
</feature>
<protein>
    <recommendedName>
        <fullName evidence="1">BioF2-like acetyltransferase domain-containing protein</fullName>
    </recommendedName>
</protein>
<accession>F2NRP5</accession>
<dbReference type="STRING" id="869209.Tresu_0943"/>
<keyword evidence="3" id="KW-1185">Reference proteome</keyword>
<dbReference type="EMBL" id="CP002631">
    <property type="protein sequence ID" value="AEB13863.1"/>
    <property type="molecule type" value="Genomic_DNA"/>
</dbReference>
<dbReference type="InterPro" id="IPR038740">
    <property type="entry name" value="BioF2-like_GNAT_dom"/>
</dbReference>
<gene>
    <name evidence="2" type="ordered locus">Tresu_0943</name>
</gene>
<dbReference type="InterPro" id="IPR016181">
    <property type="entry name" value="Acyl_CoA_acyltransferase"/>
</dbReference>
<reference evidence="3" key="2">
    <citation type="submission" date="2011-04" db="EMBL/GenBank/DDBJ databases">
        <title>The complete genome of chromosome of Treponema succinifaciens DSM 2489.</title>
        <authorList>
            <person name="Lucas S."/>
            <person name="Copeland A."/>
            <person name="Lapidus A."/>
            <person name="Bruce D."/>
            <person name="Goodwin L."/>
            <person name="Pitluck S."/>
            <person name="Peters L."/>
            <person name="Kyrpides N."/>
            <person name="Mavromatis K."/>
            <person name="Ivanova N."/>
            <person name="Ovchinnikova G."/>
            <person name="Teshima H."/>
            <person name="Detter J.C."/>
            <person name="Tapia R."/>
            <person name="Han C."/>
            <person name="Land M."/>
            <person name="Hauser L."/>
            <person name="Markowitz V."/>
            <person name="Cheng J.-F."/>
            <person name="Hugenholtz P."/>
            <person name="Woyke T."/>
            <person name="Wu D."/>
            <person name="Gronow S."/>
            <person name="Wellnitz S."/>
            <person name="Brambilla E."/>
            <person name="Klenk H.-P."/>
            <person name="Eisen J.A."/>
        </authorList>
    </citation>
    <scope>NUCLEOTIDE SEQUENCE [LARGE SCALE GENOMIC DNA]</scope>
    <source>
        <strain evidence="3">ATCC 33096 / DSM 2489 / 6091</strain>
    </source>
</reference>
<evidence type="ECO:0000313" key="3">
    <source>
        <dbReference type="Proteomes" id="UP000006852"/>
    </source>
</evidence>
<reference evidence="2 3" key="1">
    <citation type="journal article" date="2011" name="Stand. Genomic Sci.">
        <title>Complete genome sequence of Treponema succinifaciens type strain (6091).</title>
        <authorList>
            <person name="Han C."/>
            <person name="Gronow S."/>
            <person name="Teshima H."/>
            <person name="Lapidus A."/>
            <person name="Nolan M."/>
            <person name="Lucas S."/>
            <person name="Hammon N."/>
            <person name="Deshpande S."/>
            <person name="Cheng J.F."/>
            <person name="Zeytun A."/>
            <person name="Tapia R."/>
            <person name="Goodwin L."/>
            <person name="Pitluck S."/>
            <person name="Liolios K."/>
            <person name="Pagani I."/>
            <person name="Ivanova N."/>
            <person name="Mavromatis K."/>
            <person name="Mikhailova N."/>
            <person name="Huntemann M."/>
            <person name="Pati A."/>
            <person name="Chen A."/>
            <person name="Palaniappan K."/>
            <person name="Land M."/>
            <person name="Hauser L."/>
            <person name="Brambilla E.M."/>
            <person name="Rohde M."/>
            <person name="Goker M."/>
            <person name="Woyke T."/>
            <person name="Bristow J."/>
            <person name="Eisen J.A."/>
            <person name="Markowitz V."/>
            <person name="Hugenholtz P."/>
            <person name="Kyrpides N.C."/>
            <person name="Klenk H.P."/>
            <person name="Detter J.C."/>
        </authorList>
    </citation>
    <scope>NUCLEOTIDE SEQUENCE [LARGE SCALE GENOMIC DNA]</scope>
    <source>
        <strain evidence="3">ATCC 33096 / DSM 2489 / 6091</strain>
    </source>
</reference>
<dbReference type="OrthoDB" id="4349922at2"/>
<dbReference type="HOGENOM" id="CLU_930462_0_0_12"/>
<evidence type="ECO:0000259" key="1">
    <source>
        <dbReference type="Pfam" id="PF13480"/>
    </source>
</evidence>
<dbReference type="Proteomes" id="UP000006852">
    <property type="component" value="Chromosome"/>
</dbReference>
<organism evidence="2 3">
    <name type="scientific">Treponema succinifaciens (strain ATCC 33096 / DSM 2489 / 6091)</name>
    <dbReference type="NCBI Taxonomy" id="869209"/>
    <lineage>
        <taxon>Bacteria</taxon>
        <taxon>Pseudomonadati</taxon>
        <taxon>Spirochaetota</taxon>
        <taxon>Spirochaetia</taxon>
        <taxon>Spirochaetales</taxon>
        <taxon>Treponemataceae</taxon>
        <taxon>Treponema</taxon>
    </lineage>
</organism>
<dbReference type="KEGG" id="tsu:Tresu_0943"/>
<evidence type="ECO:0000313" key="2">
    <source>
        <dbReference type="EMBL" id="AEB13863.1"/>
    </source>
</evidence>
<dbReference type="Pfam" id="PF13480">
    <property type="entry name" value="Acetyltransf_6"/>
    <property type="match status" value="1"/>
</dbReference>
<dbReference type="SUPFAM" id="SSF55729">
    <property type="entry name" value="Acyl-CoA N-acyltransferases (Nat)"/>
    <property type="match status" value="1"/>
</dbReference>
<proteinExistence type="predicted"/>